<evidence type="ECO:0000313" key="4">
    <source>
        <dbReference type="EMBL" id="KAF2674174.1"/>
    </source>
</evidence>
<feature type="domain" description="Beta-lactamase-related" evidence="3">
    <location>
        <begin position="40"/>
        <end position="367"/>
    </location>
</feature>
<dbReference type="InterPro" id="IPR012338">
    <property type="entry name" value="Beta-lactam/transpept-like"/>
</dbReference>
<dbReference type="Gene3D" id="3.40.710.10">
    <property type="entry name" value="DD-peptidase/beta-lactamase superfamily"/>
    <property type="match status" value="1"/>
</dbReference>
<dbReference type="EMBL" id="MU004230">
    <property type="protein sequence ID" value="KAF2674174.1"/>
    <property type="molecule type" value="Genomic_DNA"/>
</dbReference>
<gene>
    <name evidence="4" type="ORF">BT63DRAFT_419480</name>
</gene>
<dbReference type="SUPFAM" id="SSF56601">
    <property type="entry name" value="beta-lactamase/transpeptidase-like"/>
    <property type="match status" value="1"/>
</dbReference>
<dbReference type="AlphaFoldDB" id="A0A6A6UTA8"/>
<dbReference type="OrthoDB" id="5946976at2759"/>
<feature type="signal peptide" evidence="2">
    <location>
        <begin position="1"/>
        <end position="19"/>
    </location>
</feature>
<keyword evidence="5" id="KW-1185">Reference proteome</keyword>
<comment type="similarity">
    <text evidence="1">Belongs to the peptidase S12 family.</text>
</comment>
<evidence type="ECO:0000259" key="3">
    <source>
        <dbReference type="Pfam" id="PF00144"/>
    </source>
</evidence>
<dbReference type="PANTHER" id="PTHR46825:SF9">
    <property type="entry name" value="BETA-LACTAMASE-RELATED DOMAIN-CONTAINING PROTEIN"/>
    <property type="match status" value="1"/>
</dbReference>
<organism evidence="4 5">
    <name type="scientific">Microthyrium microscopicum</name>
    <dbReference type="NCBI Taxonomy" id="703497"/>
    <lineage>
        <taxon>Eukaryota</taxon>
        <taxon>Fungi</taxon>
        <taxon>Dikarya</taxon>
        <taxon>Ascomycota</taxon>
        <taxon>Pezizomycotina</taxon>
        <taxon>Dothideomycetes</taxon>
        <taxon>Dothideomycetes incertae sedis</taxon>
        <taxon>Microthyriales</taxon>
        <taxon>Microthyriaceae</taxon>
        <taxon>Microthyrium</taxon>
    </lineage>
</organism>
<dbReference type="Proteomes" id="UP000799302">
    <property type="component" value="Unassembled WGS sequence"/>
</dbReference>
<name>A0A6A6UTA8_9PEZI</name>
<reference evidence="4" key="1">
    <citation type="journal article" date="2020" name="Stud. Mycol.">
        <title>101 Dothideomycetes genomes: a test case for predicting lifestyles and emergence of pathogens.</title>
        <authorList>
            <person name="Haridas S."/>
            <person name="Albert R."/>
            <person name="Binder M."/>
            <person name="Bloem J."/>
            <person name="Labutti K."/>
            <person name="Salamov A."/>
            <person name="Andreopoulos B."/>
            <person name="Baker S."/>
            <person name="Barry K."/>
            <person name="Bills G."/>
            <person name="Bluhm B."/>
            <person name="Cannon C."/>
            <person name="Castanera R."/>
            <person name="Culley D."/>
            <person name="Daum C."/>
            <person name="Ezra D."/>
            <person name="Gonzalez J."/>
            <person name="Henrissat B."/>
            <person name="Kuo A."/>
            <person name="Liang C."/>
            <person name="Lipzen A."/>
            <person name="Lutzoni F."/>
            <person name="Magnuson J."/>
            <person name="Mondo S."/>
            <person name="Nolan M."/>
            <person name="Ohm R."/>
            <person name="Pangilinan J."/>
            <person name="Park H.-J."/>
            <person name="Ramirez L."/>
            <person name="Alfaro M."/>
            <person name="Sun H."/>
            <person name="Tritt A."/>
            <person name="Yoshinaga Y."/>
            <person name="Zwiers L.-H."/>
            <person name="Turgeon B."/>
            <person name="Goodwin S."/>
            <person name="Spatafora J."/>
            <person name="Crous P."/>
            <person name="Grigoriev I."/>
        </authorList>
    </citation>
    <scope>NUCLEOTIDE SEQUENCE</scope>
    <source>
        <strain evidence="4">CBS 115976</strain>
    </source>
</reference>
<evidence type="ECO:0000256" key="1">
    <source>
        <dbReference type="ARBA" id="ARBA00038215"/>
    </source>
</evidence>
<dbReference type="InterPro" id="IPR001466">
    <property type="entry name" value="Beta-lactam-related"/>
</dbReference>
<dbReference type="Pfam" id="PF00144">
    <property type="entry name" value="Beta-lactamase"/>
    <property type="match status" value="1"/>
</dbReference>
<protein>
    <submittedName>
        <fullName evidence="4">Beta-lactamase/transpeptidase-like protein</fullName>
    </submittedName>
</protein>
<dbReference type="InterPro" id="IPR050491">
    <property type="entry name" value="AmpC-like"/>
</dbReference>
<accession>A0A6A6UTA8</accession>
<proteinExistence type="inferred from homology"/>
<keyword evidence="2" id="KW-0732">Signal</keyword>
<evidence type="ECO:0000313" key="5">
    <source>
        <dbReference type="Proteomes" id="UP000799302"/>
    </source>
</evidence>
<feature type="chain" id="PRO_5025502030" evidence="2">
    <location>
        <begin position="20"/>
        <end position="387"/>
    </location>
</feature>
<sequence length="387" mass="43520">MLKTAIWLTVLYYVTSVFASQIPLLADGPRSVQYIDHVEFNSTIKAFMIERNIPGLSLAIFDKSDIVYAAGHGYAKMAIELVNTYHRFRLASISKSITAISIMHLADKGKLNLTNTVFGSKGILKFKYGTKPYTEWEEAITVQHLLEHSSGFVNSDMCGTDCDPTYFPRFRALDQWQLISTLLDEYDPSHEPGTFADYSNFGYFILGRIVEQVSGTSPYETYVREKILRPLGVVDMRIATDQRRNHEVVYYAGADEDDPYEFHVSRRDSVGAWIATPVDLLLISKAIGGFAGQKQLLSDSVRVAMFNETGVPDSHFAKGWTVNVTDGRIRAAWKDGSYQGTSSMLYLDFERNISWAAVANRMIKTEGDFDGSRDLTTLVNGLISKWK</sequence>
<dbReference type="PANTHER" id="PTHR46825">
    <property type="entry name" value="D-ALANYL-D-ALANINE-CARBOXYPEPTIDASE/ENDOPEPTIDASE AMPH"/>
    <property type="match status" value="1"/>
</dbReference>
<evidence type="ECO:0000256" key="2">
    <source>
        <dbReference type="SAM" id="SignalP"/>
    </source>
</evidence>